<name>A0A836MQ56_9NEIS</name>
<dbReference type="EMBL" id="JFZV01000010">
    <property type="protein sequence ID" value="KDN14127.1"/>
    <property type="molecule type" value="Genomic_DNA"/>
</dbReference>
<organism evidence="1 2">
    <name type="scientific">Snodgrassella communis</name>
    <dbReference type="NCBI Taxonomy" id="2946699"/>
    <lineage>
        <taxon>Bacteria</taxon>
        <taxon>Pseudomonadati</taxon>
        <taxon>Pseudomonadota</taxon>
        <taxon>Betaproteobacteria</taxon>
        <taxon>Neisseriales</taxon>
        <taxon>Neisseriaceae</taxon>
        <taxon>Snodgrassella</taxon>
    </lineage>
</organism>
<dbReference type="InterPro" id="IPR036388">
    <property type="entry name" value="WH-like_DNA-bd_sf"/>
</dbReference>
<dbReference type="Proteomes" id="UP000027170">
    <property type="component" value="Unassembled WGS sequence"/>
</dbReference>
<dbReference type="SUPFAM" id="SSF46785">
    <property type="entry name" value="Winged helix' DNA-binding domain"/>
    <property type="match status" value="1"/>
</dbReference>
<reference evidence="1 2" key="1">
    <citation type="submission" date="2014-03" db="EMBL/GenBank/DDBJ databases">
        <title>The genomes of two eusocial bee gut symbionts.</title>
        <authorList>
            <person name="Kwong W.K."/>
            <person name="Engel P."/>
            <person name="Koch H."/>
            <person name="Moran N.A."/>
        </authorList>
    </citation>
    <scope>NUCLEOTIDE SEQUENCE [LARGE SCALE GENOMIC DNA]</scope>
    <source>
        <strain evidence="2">wkB29</strain>
    </source>
</reference>
<evidence type="ECO:0000313" key="2">
    <source>
        <dbReference type="Proteomes" id="UP000027170"/>
    </source>
</evidence>
<dbReference type="InterPro" id="IPR036390">
    <property type="entry name" value="WH_DNA-bd_sf"/>
</dbReference>
<sequence>MVIKKAHGSGLSGNDRCAAIQFININTGVIMTTVENFVNDNSLKIGDIIGDVTCAYNPRLKRICNGDIKAGLVLNQLHYWWQYCSSTAKGFYKSVKELAGELDLSEYAVRKSIKLLESLGYIRRKIKKLEHRTYYLVDEAAIRKAAECFDADKADKPKYRVFTGVLGRFCRGGKYDISRMSTCRSSGVVTCDNSGVTTCQHSGVATCDSSYKEEIYTKNYSENYSEIECHRDSEDFELVPDGEQSESNDDNADDGGVVYAPIGLHKKCGWCENWVMPDKYLDYAAAKGLVGSALNIEIEKFVNYWLSGDARNSKKRNWEATWRNWVLKWLEYGAGRMGANKLRNEWDCTNARYVEVKPNLRVYGVDVGGRRVFVSVLGTTGEWNAPKWEEVGTSSSANELFMETVRLWNGADYGR</sequence>
<dbReference type="AlphaFoldDB" id="A0A836MQ56"/>
<keyword evidence="2" id="KW-1185">Reference proteome</keyword>
<gene>
    <name evidence="1" type="ORF">SALWKB29_1788</name>
</gene>
<dbReference type="CDD" id="cd00090">
    <property type="entry name" value="HTH_ARSR"/>
    <property type="match status" value="1"/>
</dbReference>
<dbReference type="InterPro" id="IPR011991">
    <property type="entry name" value="ArsR-like_HTH"/>
</dbReference>
<accession>A0A836MQ56</accession>
<dbReference type="Gene3D" id="1.10.10.10">
    <property type="entry name" value="Winged helix-like DNA-binding domain superfamily/Winged helix DNA-binding domain"/>
    <property type="match status" value="1"/>
</dbReference>
<proteinExistence type="predicted"/>
<evidence type="ECO:0000313" key="1">
    <source>
        <dbReference type="EMBL" id="KDN14127.1"/>
    </source>
</evidence>
<evidence type="ECO:0008006" key="3">
    <source>
        <dbReference type="Google" id="ProtNLM"/>
    </source>
</evidence>
<comment type="caution">
    <text evidence="1">The sequence shown here is derived from an EMBL/GenBank/DDBJ whole genome shotgun (WGS) entry which is preliminary data.</text>
</comment>
<dbReference type="GO" id="GO:0006355">
    <property type="term" value="P:regulation of DNA-templated transcription"/>
    <property type="evidence" value="ECO:0007669"/>
    <property type="project" value="UniProtKB-ARBA"/>
</dbReference>
<protein>
    <recommendedName>
        <fullName evidence="3">Helix-turn-helix type 11 domain-containing protein</fullName>
    </recommendedName>
</protein>